<evidence type="ECO:0000256" key="2">
    <source>
        <dbReference type="ARBA" id="ARBA00023002"/>
    </source>
</evidence>
<reference evidence="8" key="2">
    <citation type="submission" date="2020-09" db="EMBL/GenBank/DDBJ databases">
        <authorList>
            <person name="Sun Q."/>
            <person name="Zhou Y."/>
        </authorList>
    </citation>
    <scope>NUCLEOTIDE SEQUENCE</scope>
    <source>
        <strain evidence="8">CGMCC 1.16012</strain>
    </source>
</reference>
<evidence type="ECO:0000259" key="7">
    <source>
        <dbReference type="Pfam" id="PF00171"/>
    </source>
</evidence>
<feature type="domain" description="Aldehyde dehydrogenase" evidence="7">
    <location>
        <begin position="22"/>
        <end position="473"/>
    </location>
</feature>
<gene>
    <name evidence="8" type="ORF">GCM10011517_01240</name>
</gene>
<dbReference type="InterPro" id="IPR016161">
    <property type="entry name" value="Ald_DH/histidinol_DH"/>
</dbReference>
<dbReference type="PROSITE" id="PS00687">
    <property type="entry name" value="ALDEHYDE_DEHYDR_GLU"/>
    <property type="match status" value="1"/>
</dbReference>
<dbReference type="Gene3D" id="3.40.605.10">
    <property type="entry name" value="Aldehyde Dehydrogenase, Chain A, domain 1"/>
    <property type="match status" value="1"/>
</dbReference>
<feature type="active site" evidence="5">
    <location>
        <position position="248"/>
    </location>
</feature>
<dbReference type="PANTHER" id="PTHR42804">
    <property type="entry name" value="ALDEHYDE DEHYDROGENASE"/>
    <property type="match status" value="1"/>
</dbReference>
<dbReference type="PROSITE" id="PS00070">
    <property type="entry name" value="ALDEHYDE_DEHYDR_CYS"/>
    <property type="match status" value="1"/>
</dbReference>
<dbReference type="SUPFAM" id="SSF53720">
    <property type="entry name" value="ALDH-like"/>
    <property type="match status" value="1"/>
</dbReference>
<protein>
    <recommendedName>
        <fullName evidence="3">aldehyde dehydrogenase (NAD(+))</fullName>
        <ecNumber evidence="3">1.2.1.3</ecNumber>
    </recommendedName>
</protein>
<dbReference type="FunFam" id="3.40.309.10:FF:000012">
    <property type="entry name" value="Betaine aldehyde dehydrogenase"/>
    <property type="match status" value="1"/>
</dbReference>
<dbReference type="OrthoDB" id="9812625at2"/>
<dbReference type="Gene3D" id="3.40.309.10">
    <property type="entry name" value="Aldehyde Dehydrogenase, Chain A, domain 2"/>
    <property type="match status" value="1"/>
</dbReference>
<comment type="similarity">
    <text evidence="1 6">Belongs to the aldehyde dehydrogenase family.</text>
</comment>
<evidence type="ECO:0000256" key="6">
    <source>
        <dbReference type="RuleBase" id="RU003345"/>
    </source>
</evidence>
<dbReference type="InterPro" id="IPR016162">
    <property type="entry name" value="Ald_DH_N"/>
</dbReference>
<dbReference type="Proteomes" id="UP000606730">
    <property type="component" value="Unassembled WGS sequence"/>
</dbReference>
<name>A0A917A9T7_9RHOB</name>
<keyword evidence="9" id="KW-1185">Reference proteome</keyword>
<reference evidence="8" key="1">
    <citation type="journal article" date="2014" name="Int. J. Syst. Evol. Microbiol.">
        <title>Complete genome sequence of Corynebacterium casei LMG S-19264T (=DSM 44701T), isolated from a smear-ripened cheese.</title>
        <authorList>
            <consortium name="US DOE Joint Genome Institute (JGI-PGF)"/>
            <person name="Walter F."/>
            <person name="Albersmeier A."/>
            <person name="Kalinowski J."/>
            <person name="Ruckert C."/>
        </authorList>
    </citation>
    <scope>NUCLEOTIDE SEQUENCE</scope>
    <source>
        <strain evidence="8">CGMCC 1.16012</strain>
    </source>
</reference>
<dbReference type="Pfam" id="PF00171">
    <property type="entry name" value="Aldedh"/>
    <property type="match status" value="1"/>
</dbReference>
<evidence type="ECO:0000256" key="3">
    <source>
        <dbReference type="ARBA" id="ARBA00024226"/>
    </source>
</evidence>
<dbReference type="InterPro" id="IPR029510">
    <property type="entry name" value="Ald_DH_CS_GLU"/>
</dbReference>
<sequence length="479" mass="51096">MSGRLDQIYINGAWQRVTGPELTPFDPATERPSGVLVSAQAAQVTEAVQAARAAFDGGWNMVSRDERLALLTRLKQAMQNRAEQFAQTISAEIGTPIDFARSGQVDAAMVHLDATISALKTAPSDQPLTSDPYHRVRYDPLGVAALITPWNWPLSQVVLKLAAALAAGCTMVLKPSEYSTKTAVLLTEAVHEAGVPAGVFNLLIGDRDTGRMLVTEPGVDVVSFTGSTRAGRQIAAEAAEGLVRTTLELGGKSPNILFKDCDLPLAIRQGMAHCFRNAGQSCNAASRMFVAREIYDQAVELARAEAEATQVGLPDQPGPHIGPLVNASQFERVQGLIETGQTEGARLITGGPGRMPGFETGYFARPTVFADVRPEMTLFREEVFGPVLTMTPFDTESDAVALANATPYGLAAYIQTADAARADRVAQALRVGMVQVNGTSRESGAPFGGRGQSGWGREAGLWGIRAFQDIKSISGTRRV</sequence>
<dbReference type="EMBL" id="BMKN01000001">
    <property type="protein sequence ID" value="GGE37276.1"/>
    <property type="molecule type" value="Genomic_DNA"/>
</dbReference>
<dbReference type="CDD" id="cd07138">
    <property type="entry name" value="ALDH_CddD_SSP0762"/>
    <property type="match status" value="1"/>
</dbReference>
<dbReference type="InterPro" id="IPR016160">
    <property type="entry name" value="Ald_DH_CS_CYS"/>
</dbReference>
<comment type="catalytic activity">
    <reaction evidence="4">
        <text>an aldehyde + NAD(+) + H2O = a carboxylate + NADH + 2 H(+)</text>
        <dbReference type="Rhea" id="RHEA:16185"/>
        <dbReference type="ChEBI" id="CHEBI:15377"/>
        <dbReference type="ChEBI" id="CHEBI:15378"/>
        <dbReference type="ChEBI" id="CHEBI:17478"/>
        <dbReference type="ChEBI" id="CHEBI:29067"/>
        <dbReference type="ChEBI" id="CHEBI:57540"/>
        <dbReference type="ChEBI" id="CHEBI:57945"/>
        <dbReference type="EC" id="1.2.1.3"/>
    </reaction>
</comment>
<evidence type="ECO:0000256" key="4">
    <source>
        <dbReference type="ARBA" id="ARBA00049194"/>
    </source>
</evidence>
<dbReference type="AlphaFoldDB" id="A0A917A9T7"/>
<dbReference type="GO" id="GO:0004029">
    <property type="term" value="F:aldehyde dehydrogenase (NAD+) activity"/>
    <property type="evidence" value="ECO:0007669"/>
    <property type="project" value="UniProtKB-EC"/>
</dbReference>
<organism evidence="8 9">
    <name type="scientific">Actibacterium pelagium</name>
    <dbReference type="NCBI Taxonomy" id="2029103"/>
    <lineage>
        <taxon>Bacteria</taxon>
        <taxon>Pseudomonadati</taxon>
        <taxon>Pseudomonadota</taxon>
        <taxon>Alphaproteobacteria</taxon>
        <taxon>Rhodobacterales</taxon>
        <taxon>Roseobacteraceae</taxon>
        <taxon>Actibacterium</taxon>
    </lineage>
</organism>
<evidence type="ECO:0000313" key="8">
    <source>
        <dbReference type="EMBL" id="GGE37276.1"/>
    </source>
</evidence>
<accession>A0A917A9T7</accession>
<proteinExistence type="inferred from homology"/>
<evidence type="ECO:0000313" key="9">
    <source>
        <dbReference type="Proteomes" id="UP000606730"/>
    </source>
</evidence>
<evidence type="ECO:0000256" key="1">
    <source>
        <dbReference type="ARBA" id="ARBA00009986"/>
    </source>
</evidence>
<dbReference type="InterPro" id="IPR016163">
    <property type="entry name" value="Ald_DH_C"/>
</dbReference>
<dbReference type="PANTHER" id="PTHR42804:SF1">
    <property type="entry name" value="ALDEHYDE DEHYDROGENASE-RELATED"/>
    <property type="match status" value="1"/>
</dbReference>
<dbReference type="InterPro" id="IPR015590">
    <property type="entry name" value="Aldehyde_DH_dom"/>
</dbReference>
<comment type="caution">
    <text evidence="8">The sequence shown here is derived from an EMBL/GenBank/DDBJ whole genome shotgun (WGS) entry which is preliminary data.</text>
</comment>
<dbReference type="EC" id="1.2.1.3" evidence="3"/>
<dbReference type="RefSeq" id="WP_095596919.1">
    <property type="nucleotide sequence ID" value="NZ_BMKN01000001.1"/>
</dbReference>
<dbReference type="FunFam" id="3.40.605.10:FF:000007">
    <property type="entry name" value="NAD/NADP-dependent betaine aldehyde dehydrogenase"/>
    <property type="match status" value="1"/>
</dbReference>
<evidence type="ECO:0000256" key="5">
    <source>
        <dbReference type="PROSITE-ProRule" id="PRU10007"/>
    </source>
</evidence>
<keyword evidence="2 6" id="KW-0560">Oxidoreductase</keyword>